<feature type="domain" description="Aldehyde oxidase/xanthine dehydrogenase second molybdopterin binding" evidence="2">
    <location>
        <begin position="515"/>
        <end position="605"/>
    </location>
</feature>
<dbReference type="InterPro" id="IPR037165">
    <property type="entry name" value="AldOxase/xan_DH_Mopterin-bd_sf"/>
</dbReference>
<dbReference type="SUPFAM" id="SSF54665">
    <property type="entry name" value="CO dehydrogenase molybdoprotein N-domain-like"/>
    <property type="match status" value="1"/>
</dbReference>
<feature type="domain" description="Aldehyde oxidase/xanthine dehydrogenase first molybdopterin binding" evidence="1">
    <location>
        <begin position="267"/>
        <end position="488"/>
    </location>
</feature>
<comment type="caution">
    <text evidence="3">The sequence shown here is derived from an EMBL/GenBank/DDBJ whole genome shotgun (WGS) entry which is preliminary data.</text>
</comment>
<gene>
    <name evidence="3" type="ORF">OHT75_15495</name>
</gene>
<dbReference type="SUPFAM" id="SSF56003">
    <property type="entry name" value="Molybdenum cofactor-binding domain"/>
    <property type="match status" value="1"/>
</dbReference>
<dbReference type="RefSeq" id="WP_264728260.1">
    <property type="nucleotide sequence ID" value="NZ_JAPDMX010000031.1"/>
</dbReference>
<accession>A0ABT3ICU6</accession>
<dbReference type="Proteomes" id="UP001163714">
    <property type="component" value="Unassembled WGS sequence"/>
</dbReference>
<dbReference type="PANTHER" id="PTHR11908:SF123">
    <property type="entry name" value="ALDEHYDE OXIDOREDUCTASE MOLYBDENUM-BINDING SUBUNIT PAOC"/>
    <property type="match status" value="1"/>
</dbReference>
<feature type="domain" description="Aldehyde oxidase/xanthine dehydrogenase second molybdopterin binding" evidence="2">
    <location>
        <begin position="644"/>
        <end position="881"/>
    </location>
</feature>
<dbReference type="InterPro" id="IPR006311">
    <property type="entry name" value="TAT_signal"/>
</dbReference>
<reference evidence="3" key="1">
    <citation type="submission" date="2022-10" db="EMBL/GenBank/DDBJ databases">
        <title>Shewanella flava sp. nov, isolated from the estuary of the Fenhe River into the Yellow River.</title>
        <authorList>
            <person name="Li Y."/>
        </authorList>
    </citation>
    <scope>NUCLEOTIDE SEQUENCE</scope>
    <source>
        <strain evidence="3">FYR11-62</strain>
    </source>
</reference>
<proteinExistence type="predicted"/>
<sequence>MKDWALSRRDFIKKCVIGGVTVYSAPMLFKPDIAIAAGVKESLAQSWYQEGKPAFRFDAIEKITGQKIYGRDYRAVDIPSWPDTQHHAFIIRAHIANKVYLGLDLDLIPADIKPYKIITAEDLKNNALTLPPFYGDNMLLDVGKVPDYLGHELAILLFDKFEDFMKAKLLLQFHEKFVKYGDDIVPYTALSRPPYAAWRIIRQESAQGVAGEDQYSTFSHGQFFPQYKGQKLEWPKAISDSKDVGERGMFLANALRQDMAENNDWFVLDKHYQTQSIEPMMLEPEAFNGFYDKKSQTLHVVITTQSPQDFFQQAGKVLAQSPLTKGITNLVVHSPYIGGGFGAKDHTIFPYYGVIASLFATAPVRLANNRFEQFQSGLKRHPFSISSKLAFDKYTLKIKGFVSDIEVDGGGRENFSASVTSVGASASQGIYYIPRNDIQAWCLPSHLPTAGSMRGYGSLQTMAAMEMMMNEAADALDVDPFKLRRANAMVDGDKNTQGATPLGKIRYLEMLDLAEKHPIWQQRHANKVKFDKANPDKSFGVGFGFVSKDYGTGANAPSAYAGVTPEGKLIVKIFSVEMGTGTDTSQASLVADYLGKAADSVEIAQIKLFEALELYEDDNPYIMSQEHQDKMAKDPRWTPVVVSASSASQSAFFQSHATKHAAKILFEESLFPAAKAIWQEAGTSTETILIEHAQWQNGQLTLAGFAPIDFSLLCKKAHSLGLVTGVMTHAFNRWEWADGDFKINTQLKNYPLDAIAVEYGIGASKATKATLNKQGFKVIPRQSVRYPKVQLNSAMVRYYTPCLTMVEIAVHKVSGVVDILQSHTWIEPGKVHVKQLVEGQIEGGLTMGVGHVLHEYLPADETGAGNGEWNIDRYKVPFAKDNGVWNINYTMLPAIAGSDESKGLAEVVMIPIVPAVVEAIYQATKKRFYHLPITPKDIIEALKK</sequence>
<dbReference type="Pfam" id="PF20256">
    <property type="entry name" value="MoCoBD_2"/>
    <property type="match status" value="2"/>
</dbReference>
<organism evidence="3 4">
    <name type="scientific">Shewanella subflava</name>
    <dbReference type="NCBI Taxonomy" id="2986476"/>
    <lineage>
        <taxon>Bacteria</taxon>
        <taxon>Pseudomonadati</taxon>
        <taxon>Pseudomonadota</taxon>
        <taxon>Gammaproteobacteria</taxon>
        <taxon>Alteromonadales</taxon>
        <taxon>Shewanellaceae</taxon>
        <taxon>Shewanella</taxon>
    </lineage>
</organism>
<dbReference type="PANTHER" id="PTHR11908">
    <property type="entry name" value="XANTHINE DEHYDROGENASE"/>
    <property type="match status" value="1"/>
</dbReference>
<evidence type="ECO:0000259" key="1">
    <source>
        <dbReference type="Pfam" id="PF02738"/>
    </source>
</evidence>
<evidence type="ECO:0000313" key="4">
    <source>
        <dbReference type="Proteomes" id="UP001163714"/>
    </source>
</evidence>
<dbReference type="Pfam" id="PF02738">
    <property type="entry name" value="MoCoBD_1"/>
    <property type="match status" value="1"/>
</dbReference>
<dbReference type="InterPro" id="IPR016208">
    <property type="entry name" value="Ald_Oxase/xanthine_DH-like"/>
</dbReference>
<dbReference type="PROSITE" id="PS51318">
    <property type="entry name" value="TAT"/>
    <property type="match status" value="1"/>
</dbReference>
<name>A0ABT3ICU6_9GAMM</name>
<dbReference type="InterPro" id="IPR036856">
    <property type="entry name" value="Ald_Oxase/Xan_DH_a/b_sf"/>
</dbReference>
<dbReference type="EMBL" id="JAPDMX010000031">
    <property type="protein sequence ID" value="MCW3173884.1"/>
    <property type="molecule type" value="Genomic_DNA"/>
</dbReference>
<protein>
    <submittedName>
        <fullName evidence="3">Molybdopterin-dependent oxidoreductase</fullName>
    </submittedName>
</protein>
<dbReference type="Gene3D" id="3.30.365.10">
    <property type="entry name" value="Aldehyde oxidase/xanthine dehydrogenase, molybdopterin binding domain"/>
    <property type="match status" value="4"/>
</dbReference>
<evidence type="ECO:0000259" key="2">
    <source>
        <dbReference type="Pfam" id="PF20256"/>
    </source>
</evidence>
<dbReference type="InterPro" id="IPR046867">
    <property type="entry name" value="AldOxase/xan_DH_MoCoBD2"/>
</dbReference>
<keyword evidence="4" id="KW-1185">Reference proteome</keyword>
<evidence type="ECO:0000313" key="3">
    <source>
        <dbReference type="EMBL" id="MCW3173884.1"/>
    </source>
</evidence>
<dbReference type="InterPro" id="IPR008274">
    <property type="entry name" value="AldOxase/xan_DH_MoCoBD1"/>
</dbReference>